<organism evidence="1 2">
    <name type="scientific">Hymenobacter gelipurpurascens</name>
    <dbReference type="NCBI Taxonomy" id="89968"/>
    <lineage>
        <taxon>Bacteria</taxon>
        <taxon>Pseudomonadati</taxon>
        <taxon>Bacteroidota</taxon>
        <taxon>Cytophagia</taxon>
        <taxon>Cytophagales</taxon>
        <taxon>Hymenobacteraceae</taxon>
        <taxon>Hymenobacter</taxon>
    </lineage>
</organism>
<keyword evidence="2" id="KW-1185">Reference proteome</keyword>
<dbReference type="Proteomes" id="UP000198131">
    <property type="component" value="Unassembled WGS sequence"/>
</dbReference>
<dbReference type="RefSeq" id="WP_088842474.1">
    <property type="nucleotide sequence ID" value="NZ_FYEW01000001.1"/>
</dbReference>
<protein>
    <submittedName>
        <fullName evidence="1">Uncharacterized protein</fullName>
    </submittedName>
</protein>
<sequence>MVWCKTSLLTGTHRLPLDLDQFEALWSGDFEEGSVHEEDTVQHFRRLLKTKLDSHYLLVLERYKRLCQRQLGTSNA</sequence>
<name>A0A212TGL7_9BACT</name>
<accession>A0A212TGL7</accession>
<dbReference type="EMBL" id="FYEW01000001">
    <property type="protein sequence ID" value="SNC65115.1"/>
    <property type="molecule type" value="Genomic_DNA"/>
</dbReference>
<evidence type="ECO:0000313" key="1">
    <source>
        <dbReference type="EMBL" id="SNC65115.1"/>
    </source>
</evidence>
<gene>
    <name evidence="1" type="ORF">SAMN06265337_1218</name>
</gene>
<dbReference type="AlphaFoldDB" id="A0A212TGL7"/>
<reference evidence="2" key="1">
    <citation type="submission" date="2017-06" db="EMBL/GenBank/DDBJ databases">
        <authorList>
            <person name="Varghese N."/>
            <person name="Submissions S."/>
        </authorList>
    </citation>
    <scope>NUCLEOTIDE SEQUENCE [LARGE SCALE GENOMIC DNA]</scope>
    <source>
        <strain evidence="2">DSM 11116</strain>
    </source>
</reference>
<proteinExistence type="predicted"/>
<evidence type="ECO:0000313" key="2">
    <source>
        <dbReference type="Proteomes" id="UP000198131"/>
    </source>
</evidence>